<dbReference type="Gene3D" id="3.30.420.40">
    <property type="match status" value="2"/>
</dbReference>
<gene>
    <name evidence="2" type="ORF">GCM10007913_33660</name>
</gene>
<dbReference type="SUPFAM" id="SSF53067">
    <property type="entry name" value="Actin-like ATPase domain"/>
    <property type="match status" value="1"/>
</dbReference>
<dbReference type="InterPro" id="IPR043129">
    <property type="entry name" value="ATPase_NBD"/>
</dbReference>
<name>A0ABQ5UH80_9HYPH</name>
<dbReference type="Proteomes" id="UP001161406">
    <property type="component" value="Unassembled WGS sequence"/>
</dbReference>
<dbReference type="EMBL" id="BSNG01000001">
    <property type="protein sequence ID" value="GLQ11434.1"/>
    <property type="molecule type" value="Genomic_DNA"/>
</dbReference>
<evidence type="ECO:0000313" key="3">
    <source>
        <dbReference type="Proteomes" id="UP001161406"/>
    </source>
</evidence>
<reference evidence="2" key="1">
    <citation type="journal article" date="2014" name="Int. J. Syst. Evol. Microbiol.">
        <title>Complete genome of a new Firmicutes species belonging to the dominant human colonic microbiota ('Ruminococcus bicirculans') reveals two chromosomes and a selective capacity to utilize plant glucans.</title>
        <authorList>
            <consortium name="NISC Comparative Sequencing Program"/>
            <person name="Wegmann U."/>
            <person name="Louis P."/>
            <person name="Goesmann A."/>
            <person name="Henrissat B."/>
            <person name="Duncan S.H."/>
            <person name="Flint H.J."/>
        </authorList>
    </citation>
    <scope>NUCLEOTIDE SEQUENCE</scope>
    <source>
        <strain evidence="2">NBRC 103855</strain>
    </source>
</reference>
<dbReference type="PANTHER" id="PTHR18964:SF149">
    <property type="entry name" value="BIFUNCTIONAL UDP-N-ACETYLGLUCOSAMINE 2-EPIMERASE_N-ACETYLMANNOSAMINE KINASE"/>
    <property type="match status" value="1"/>
</dbReference>
<comment type="similarity">
    <text evidence="1">Belongs to the ROK (NagC/XylR) family.</text>
</comment>
<reference evidence="2" key="2">
    <citation type="submission" date="2023-01" db="EMBL/GenBank/DDBJ databases">
        <title>Draft genome sequence of Devosia yakushimensis strain NBRC 103855.</title>
        <authorList>
            <person name="Sun Q."/>
            <person name="Mori K."/>
        </authorList>
    </citation>
    <scope>NUCLEOTIDE SEQUENCE</scope>
    <source>
        <strain evidence="2">NBRC 103855</strain>
    </source>
</reference>
<dbReference type="InterPro" id="IPR036388">
    <property type="entry name" value="WH-like_DNA-bd_sf"/>
</dbReference>
<dbReference type="CDD" id="cd23763">
    <property type="entry name" value="ASKHA_ATPase_ROK"/>
    <property type="match status" value="1"/>
</dbReference>
<evidence type="ECO:0000313" key="2">
    <source>
        <dbReference type="EMBL" id="GLQ11434.1"/>
    </source>
</evidence>
<keyword evidence="3" id="KW-1185">Reference proteome</keyword>
<sequence length="331" mass="34976">MLSLIRTHGQLSKAQIADLSGLTAQTASVIARSLVEAGLLVVGEPVRGKVGQPYVPMSLNPDGAMFFGIHVEDSEARLALVNFTGSIIAEHVLDLSAVDLDRIITFASEAITGFRAGFDADQWARVQGLGVSLSSGSADRANLPWKQVETAFFDFGQSLGLATYVSSDAVSACSAELIYGHGVGVADFLYVFIDHSISGGLVQNGRIRFSRDDTGPNIGQFLVATAKGTLVPLRTLADEGRPHVDRVPGLARNIAYAVHSASSVVNFDAVIVDGDLPQDQLHKLTSELRSALSDLTDGDIPFVNEGSLRSKGAAIGAACLPLADRFFPENP</sequence>
<organism evidence="2 3">
    <name type="scientific">Devosia yakushimensis</name>
    <dbReference type="NCBI Taxonomy" id="470028"/>
    <lineage>
        <taxon>Bacteria</taxon>
        <taxon>Pseudomonadati</taxon>
        <taxon>Pseudomonadota</taxon>
        <taxon>Alphaproteobacteria</taxon>
        <taxon>Hyphomicrobiales</taxon>
        <taxon>Devosiaceae</taxon>
        <taxon>Devosia</taxon>
    </lineage>
</organism>
<dbReference type="GO" id="GO:0016301">
    <property type="term" value="F:kinase activity"/>
    <property type="evidence" value="ECO:0007669"/>
    <property type="project" value="UniProtKB-KW"/>
</dbReference>
<accession>A0ABQ5UH80</accession>
<dbReference type="RefSeq" id="WP_284392724.1">
    <property type="nucleotide sequence ID" value="NZ_BSNG01000001.1"/>
</dbReference>
<dbReference type="PANTHER" id="PTHR18964">
    <property type="entry name" value="ROK (REPRESSOR, ORF, KINASE) FAMILY"/>
    <property type="match status" value="1"/>
</dbReference>
<dbReference type="SUPFAM" id="SSF46785">
    <property type="entry name" value="Winged helix' DNA-binding domain"/>
    <property type="match status" value="1"/>
</dbReference>
<dbReference type="InterPro" id="IPR000600">
    <property type="entry name" value="ROK"/>
</dbReference>
<keyword evidence="2" id="KW-0808">Transferase</keyword>
<proteinExistence type="inferred from homology"/>
<dbReference type="InterPro" id="IPR036390">
    <property type="entry name" value="WH_DNA-bd_sf"/>
</dbReference>
<protein>
    <submittedName>
        <fullName evidence="2">Sugar kinase</fullName>
    </submittedName>
</protein>
<keyword evidence="2" id="KW-0418">Kinase</keyword>
<comment type="caution">
    <text evidence="2">The sequence shown here is derived from an EMBL/GenBank/DDBJ whole genome shotgun (WGS) entry which is preliminary data.</text>
</comment>
<evidence type="ECO:0000256" key="1">
    <source>
        <dbReference type="ARBA" id="ARBA00006479"/>
    </source>
</evidence>
<dbReference type="Gene3D" id="1.10.10.10">
    <property type="entry name" value="Winged helix-like DNA-binding domain superfamily/Winged helix DNA-binding domain"/>
    <property type="match status" value="1"/>
</dbReference>